<evidence type="ECO:0000313" key="2">
    <source>
        <dbReference type="EMBL" id="OWK41990.1"/>
    </source>
</evidence>
<gene>
    <name evidence="2" type="ORF">FRUB_04068</name>
</gene>
<name>A0A225DKH4_9BACT</name>
<reference evidence="3" key="1">
    <citation type="submission" date="2017-06" db="EMBL/GenBank/DDBJ databases">
        <title>Genome analysis of Fimbriiglobus ruber SP5, the first member of the order Planctomycetales with confirmed chitinolytic capability.</title>
        <authorList>
            <person name="Ravin N.V."/>
            <person name="Rakitin A.L."/>
            <person name="Ivanova A.A."/>
            <person name="Beletsky A.V."/>
            <person name="Kulichevskaya I.S."/>
            <person name="Mardanov A.V."/>
            <person name="Dedysh S.N."/>
        </authorList>
    </citation>
    <scope>NUCLEOTIDE SEQUENCE [LARGE SCALE GENOMIC DNA]</scope>
    <source>
        <strain evidence="3">SP5</strain>
    </source>
</reference>
<feature type="signal peptide" evidence="1">
    <location>
        <begin position="1"/>
        <end position="21"/>
    </location>
</feature>
<keyword evidence="1" id="KW-0732">Signal</keyword>
<accession>A0A225DKH4</accession>
<evidence type="ECO:0000313" key="3">
    <source>
        <dbReference type="Proteomes" id="UP000214646"/>
    </source>
</evidence>
<proteinExistence type="predicted"/>
<dbReference type="Proteomes" id="UP000214646">
    <property type="component" value="Unassembled WGS sequence"/>
</dbReference>
<feature type="chain" id="PRO_5012804705" evidence="1">
    <location>
        <begin position="22"/>
        <end position="113"/>
    </location>
</feature>
<sequence>MIRLLTTGVTVAVLLGAVALADPVNKEHPIYFPTKVGDKWVKRYERTVDGRKTIEKSTYFVSSVKDQNGAKEVIVSSIESVEGKTKEVPVGTFLVSDKGVFFTQVSVEVSLTC</sequence>
<keyword evidence="3" id="KW-1185">Reference proteome</keyword>
<organism evidence="2 3">
    <name type="scientific">Fimbriiglobus ruber</name>
    <dbReference type="NCBI Taxonomy" id="1908690"/>
    <lineage>
        <taxon>Bacteria</taxon>
        <taxon>Pseudomonadati</taxon>
        <taxon>Planctomycetota</taxon>
        <taxon>Planctomycetia</taxon>
        <taxon>Gemmatales</taxon>
        <taxon>Gemmataceae</taxon>
        <taxon>Fimbriiglobus</taxon>
    </lineage>
</organism>
<protein>
    <submittedName>
        <fullName evidence="2">Uncharacterized protein</fullName>
    </submittedName>
</protein>
<dbReference type="AlphaFoldDB" id="A0A225DKH4"/>
<evidence type="ECO:0000256" key="1">
    <source>
        <dbReference type="SAM" id="SignalP"/>
    </source>
</evidence>
<dbReference type="EMBL" id="NIDE01000005">
    <property type="protein sequence ID" value="OWK41990.1"/>
    <property type="molecule type" value="Genomic_DNA"/>
</dbReference>
<comment type="caution">
    <text evidence="2">The sequence shown here is derived from an EMBL/GenBank/DDBJ whole genome shotgun (WGS) entry which is preliminary data.</text>
</comment>
<dbReference type="RefSeq" id="WP_088255206.1">
    <property type="nucleotide sequence ID" value="NZ_NIDE01000005.1"/>
</dbReference>